<dbReference type="PANTHER" id="PTHR38479:SF2">
    <property type="entry name" value="WINGED HELIX DNA-BINDING DOMAIN-CONTAINING PROTEIN"/>
    <property type="match status" value="1"/>
</dbReference>
<name>A0A975FN40_9MICO</name>
<keyword evidence="2" id="KW-1185">Reference proteome</keyword>
<dbReference type="EMBL" id="CP071696">
    <property type="protein sequence ID" value="QTX04727.1"/>
    <property type="molecule type" value="Genomic_DNA"/>
</dbReference>
<gene>
    <name evidence="1" type="ORF">G127AT_00140</name>
</gene>
<dbReference type="KEGG" id="aarc:G127AT_00140"/>
<dbReference type="AlphaFoldDB" id="A0A975FN40"/>
<dbReference type="PANTHER" id="PTHR38479">
    <property type="entry name" value="LMO0824 PROTEIN"/>
    <property type="match status" value="1"/>
</dbReference>
<protein>
    <submittedName>
        <fullName evidence="1">AlkZ family DNA glycosylase</fullName>
    </submittedName>
</protein>
<evidence type="ECO:0000313" key="2">
    <source>
        <dbReference type="Proteomes" id="UP000671914"/>
    </source>
</evidence>
<evidence type="ECO:0000313" key="1">
    <source>
        <dbReference type="EMBL" id="QTX04727.1"/>
    </source>
</evidence>
<dbReference type="Pfam" id="PF06224">
    <property type="entry name" value="AlkZ-like"/>
    <property type="match status" value="1"/>
</dbReference>
<sequence length="358" mass="38346">MTTTALRSARLASHGLSRPVGGAADVVGRLGAVQGQDFGALRWAIGARMPRGARAADIDRALEARLIVRGWPMRGTLHAVDPALFHPLVSLTGERVLRQMAGRRRALGIDDGLEHRARAVLEHELAGGSRSREEIREAWRAAGLEAERERGSHLLYGFAVTGLICLGPVSGNRQRYVLTEEWMPKAPPRSHDEALALALTSYVRGHAPASVEDFAWWAGLTKHDARRAREIAGAALVEEAGLLSPADGPEASARPGGSYALAGFDEYYLGYSARDRVAPAGAMDLIVPGRNGMFLPILVHGGRVVGTWRRVPRGKAGTDVEVRAFDGDGAAMPERFAPSLARWAAFAGTQLGEVRPAA</sequence>
<proteinExistence type="predicted"/>
<dbReference type="InterPro" id="IPR009351">
    <property type="entry name" value="AlkZ-like"/>
</dbReference>
<dbReference type="Proteomes" id="UP000671914">
    <property type="component" value="Chromosome"/>
</dbReference>
<reference evidence="1" key="1">
    <citation type="submission" date="2021-03" db="EMBL/GenBank/DDBJ databases">
        <title>Agromyces archimandritus sp. nov., isolated from the cockroach Archimandrita tessellata.</title>
        <authorList>
            <person name="Guzman J."/>
            <person name="Ortuzar M."/>
            <person name="Poehlein A."/>
            <person name="Daniel R."/>
            <person name="Trujillo M."/>
            <person name="Vilcinskas A."/>
        </authorList>
    </citation>
    <scope>NUCLEOTIDE SEQUENCE</scope>
    <source>
        <strain evidence="1">G127AT</strain>
    </source>
</reference>
<dbReference type="RefSeq" id="WP_210898609.1">
    <property type="nucleotide sequence ID" value="NZ_CP071696.1"/>
</dbReference>
<accession>A0A975FN40</accession>
<organism evidence="1 2">
    <name type="scientific">Agromyces archimandritae</name>
    <dbReference type="NCBI Taxonomy" id="2781962"/>
    <lineage>
        <taxon>Bacteria</taxon>
        <taxon>Bacillati</taxon>
        <taxon>Actinomycetota</taxon>
        <taxon>Actinomycetes</taxon>
        <taxon>Micrococcales</taxon>
        <taxon>Microbacteriaceae</taxon>
        <taxon>Agromyces</taxon>
    </lineage>
</organism>